<reference evidence="2" key="1">
    <citation type="submission" date="2017-01" db="EMBL/GenBank/DDBJ databases">
        <authorList>
            <person name="Wang Y."/>
            <person name="White M."/>
            <person name="Kvist S."/>
            <person name="Moncalvo J.-M."/>
        </authorList>
    </citation>
    <scope>NUCLEOTIDE SEQUENCE [LARGE SCALE GENOMIC DNA]</scope>
    <source>
        <strain evidence="2">ID-206-W2</strain>
    </source>
</reference>
<organism evidence="1 2">
    <name type="scientific">Smittium culicis</name>
    <dbReference type="NCBI Taxonomy" id="133412"/>
    <lineage>
        <taxon>Eukaryota</taxon>
        <taxon>Fungi</taxon>
        <taxon>Fungi incertae sedis</taxon>
        <taxon>Zoopagomycota</taxon>
        <taxon>Kickxellomycotina</taxon>
        <taxon>Harpellomycetes</taxon>
        <taxon>Harpellales</taxon>
        <taxon>Legeriomycetaceae</taxon>
        <taxon>Smittium</taxon>
    </lineage>
</organism>
<accession>A0A1R1YIT5</accession>
<sequence length="30" mass="3440">MKNPIVNNLTEQNEMQPIENTIDDIAKNVL</sequence>
<dbReference type="Proteomes" id="UP000187429">
    <property type="component" value="Unassembled WGS sequence"/>
</dbReference>
<evidence type="ECO:0000313" key="1">
    <source>
        <dbReference type="EMBL" id="OMJ26837.1"/>
    </source>
</evidence>
<comment type="caution">
    <text evidence="1">The sequence shown here is derived from an EMBL/GenBank/DDBJ whole genome shotgun (WGS) entry which is preliminary data.</text>
</comment>
<evidence type="ECO:0000313" key="2">
    <source>
        <dbReference type="Proteomes" id="UP000187429"/>
    </source>
</evidence>
<name>A0A1R1YIT5_9FUNG</name>
<feature type="non-terminal residue" evidence="1">
    <location>
        <position position="30"/>
    </location>
</feature>
<protein>
    <submittedName>
        <fullName evidence="1">Uncharacterized protein</fullName>
    </submittedName>
</protein>
<proteinExistence type="predicted"/>
<dbReference type="EMBL" id="LSSM01001328">
    <property type="protein sequence ID" value="OMJ26837.1"/>
    <property type="molecule type" value="Genomic_DNA"/>
</dbReference>
<keyword evidence="2" id="KW-1185">Reference proteome</keyword>
<dbReference type="AlphaFoldDB" id="A0A1R1YIT5"/>
<gene>
    <name evidence="1" type="ORF">AYI69_g3748</name>
</gene>